<reference evidence="2" key="1">
    <citation type="submission" date="2021-03" db="EMBL/GenBank/DDBJ databases">
        <title>Draft genome sequence of rust myrtle Austropuccinia psidii MF-1, a brazilian biotype.</title>
        <authorList>
            <person name="Quecine M.C."/>
            <person name="Pachon D.M.R."/>
            <person name="Bonatelli M.L."/>
            <person name="Correr F.H."/>
            <person name="Franceschini L.M."/>
            <person name="Leite T.F."/>
            <person name="Margarido G.R.A."/>
            <person name="Almeida C.A."/>
            <person name="Ferrarezi J.A."/>
            <person name="Labate C.A."/>
        </authorList>
    </citation>
    <scope>NUCLEOTIDE SEQUENCE</scope>
    <source>
        <strain evidence="2">MF-1</strain>
    </source>
</reference>
<sequence>MPLLPPSYLLTLLHPHLIFSAPYNPYAPAAPSRYPSDAGNSSAFPPPYALPSPPLTILTLTYPSDTGTSSSRPALSSLPLTILTLPY</sequence>
<keyword evidence="1" id="KW-0732">Signal</keyword>
<comment type="caution">
    <text evidence="2">The sequence shown here is derived from an EMBL/GenBank/DDBJ whole genome shotgun (WGS) entry which is preliminary data.</text>
</comment>
<dbReference type="EMBL" id="AVOT02025919">
    <property type="protein sequence ID" value="MBW0517430.1"/>
    <property type="molecule type" value="Genomic_DNA"/>
</dbReference>
<feature type="chain" id="PRO_5040435313" evidence="1">
    <location>
        <begin position="21"/>
        <end position="87"/>
    </location>
</feature>
<protein>
    <submittedName>
        <fullName evidence="2">Uncharacterized protein</fullName>
    </submittedName>
</protein>
<dbReference type="AlphaFoldDB" id="A0A9Q3EE21"/>
<name>A0A9Q3EE21_9BASI</name>
<evidence type="ECO:0000256" key="1">
    <source>
        <dbReference type="SAM" id="SignalP"/>
    </source>
</evidence>
<evidence type="ECO:0000313" key="3">
    <source>
        <dbReference type="Proteomes" id="UP000765509"/>
    </source>
</evidence>
<feature type="signal peptide" evidence="1">
    <location>
        <begin position="1"/>
        <end position="20"/>
    </location>
</feature>
<organism evidence="2 3">
    <name type="scientific">Austropuccinia psidii MF-1</name>
    <dbReference type="NCBI Taxonomy" id="1389203"/>
    <lineage>
        <taxon>Eukaryota</taxon>
        <taxon>Fungi</taxon>
        <taxon>Dikarya</taxon>
        <taxon>Basidiomycota</taxon>
        <taxon>Pucciniomycotina</taxon>
        <taxon>Pucciniomycetes</taxon>
        <taxon>Pucciniales</taxon>
        <taxon>Sphaerophragmiaceae</taxon>
        <taxon>Austropuccinia</taxon>
    </lineage>
</organism>
<gene>
    <name evidence="2" type="ORF">O181_057145</name>
</gene>
<keyword evidence="3" id="KW-1185">Reference proteome</keyword>
<proteinExistence type="predicted"/>
<accession>A0A9Q3EE21</accession>
<dbReference type="Proteomes" id="UP000765509">
    <property type="component" value="Unassembled WGS sequence"/>
</dbReference>
<evidence type="ECO:0000313" key="2">
    <source>
        <dbReference type="EMBL" id="MBW0517430.1"/>
    </source>
</evidence>